<keyword evidence="1" id="KW-1185">Reference proteome</keyword>
<accession>A0A914WB73</accession>
<proteinExistence type="predicted"/>
<dbReference type="Proteomes" id="UP000887566">
    <property type="component" value="Unplaced"/>
</dbReference>
<evidence type="ECO:0000313" key="2">
    <source>
        <dbReference type="WBParaSite" id="PSAMB.scaffold351size55202.g4974.t1"/>
    </source>
</evidence>
<name>A0A914WB73_9BILA</name>
<dbReference type="AlphaFoldDB" id="A0A914WB73"/>
<protein>
    <submittedName>
        <fullName evidence="2">Uncharacterized protein</fullName>
    </submittedName>
</protein>
<sequence>MGYSKVPIGGRYNLRKYRRRIDKLGLNVKNLIFPIPPKSLAWVVLGMAVLHMVGAAPFQNSINIADGVFAAFIG</sequence>
<organism evidence="1 2">
    <name type="scientific">Plectus sambesii</name>
    <dbReference type="NCBI Taxonomy" id="2011161"/>
    <lineage>
        <taxon>Eukaryota</taxon>
        <taxon>Metazoa</taxon>
        <taxon>Ecdysozoa</taxon>
        <taxon>Nematoda</taxon>
        <taxon>Chromadorea</taxon>
        <taxon>Plectida</taxon>
        <taxon>Plectina</taxon>
        <taxon>Plectoidea</taxon>
        <taxon>Plectidae</taxon>
        <taxon>Plectus</taxon>
    </lineage>
</organism>
<dbReference type="WBParaSite" id="PSAMB.scaffold351size55202.g4974.t1">
    <property type="protein sequence ID" value="PSAMB.scaffold351size55202.g4974.t1"/>
    <property type="gene ID" value="PSAMB.scaffold351size55202.g4974"/>
</dbReference>
<reference evidence="2" key="1">
    <citation type="submission" date="2022-11" db="UniProtKB">
        <authorList>
            <consortium name="WormBaseParasite"/>
        </authorList>
    </citation>
    <scope>IDENTIFICATION</scope>
</reference>
<evidence type="ECO:0000313" key="1">
    <source>
        <dbReference type="Proteomes" id="UP000887566"/>
    </source>
</evidence>